<accession>A0A1H8WG56</accession>
<sequence>MAGKKLKSGLGKEDAISHTRFRVDVPNSEIKI</sequence>
<organism evidence="1 2">
    <name type="scientific">Halorientalis persicus</name>
    <dbReference type="NCBI Taxonomy" id="1367881"/>
    <lineage>
        <taxon>Archaea</taxon>
        <taxon>Methanobacteriati</taxon>
        <taxon>Methanobacteriota</taxon>
        <taxon>Stenosarchaea group</taxon>
        <taxon>Halobacteria</taxon>
        <taxon>Halobacteriales</taxon>
        <taxon>Haloarculaceae</taxon>
        <taxon>Halorientalis</taxon>
    </lineage>
</organism>
<gene>
    <name evidence="1" type="ORF">SAMN05216388_10588</name>
</gene>
<dbReference type="EMBL" id="FOCX01000058">
    <property type="protein sequence ID" value="SEP26630.1"/>
    <property type="molecule type" value="Genomic_DNA"/>
</dbReference>
<evidence type="ECO:0000313" key="2">
    <source>
        <dbReference type="Proteomes" id="UP000198775"/>
    </source>
</evidence>
<dbReference type="Proteomes" id="UP000198775">
    <property type="component" value="Unassembled WGS sequence"/>
</dbReference>
<dbReference type="AlphaFoldDB" id="A0A1H8WG56"/>
<reference evidence="2" key="1">
    <citation type="submission" date="2016-10" db="EMBL/GenBank/DDBJ databases">
        <authorList>
            <person name="Varghese N."/>
            <person name="Submissions S."/>
        </authorList>
    </citation>
    <scope>NUCLEOTIDE SEQUENCE [LARGE SCALE GENOMIC DNA]</scope>
    <source>
        <strain evidence="2">IBRC-M 10043</strain>
    </source>
</reference>
<name>A0A1H8WG56_9EURY</name>
<protein>
    <submittedName>
        <fullName evidence="1">Uncharacterized protein</fullName>
    </submittedName>
</protein>
<evidence type="ECO:0000313" key="1">
    <source>
        <dbReference type="EMBL" id="SEP26630.1"/>
    </source>
</evidence>
<proteinExistence type="predicted"/>
<keyword evidence="2" id="KW-1185">Reference proteome</keyword>